<dbReference type="Gene3D" id="4.10.430.30">
    <property type="match status" value="1"/>
</dbReference>
<dbReference type="Proteomes" id="UP000067711">
    <property type="component" value="Chromosome 1"/>
</dbReference>
<dbReference type="EMBL" id="CP013389">
    <property type="protein sequence ID" value="AOJ10004.1"/>
    <property type="molecule type" value="Genomic_DNA"/>
</dbReference>
<comment type="subcellular location">
    <subcellularLocation>
        <location evidence="1">Cytoplasm</location>
        <location evidence="1">Nucleoid</location>
    </subcellularLocation>
</comment>
<evidence type="ECO:0000256" key="4">
    <source>
        <dbReference type="ARBA" id="ARBA00023125"/>
    </source>
</evidence>
<evidence type="ECO:0000256" key="5">
    <source>
        <dbReference type="SAM" id="MobiDB-lite"/>
    </source>
</evidence>
<dbReference type="RefSeq" id="WP_066489341.1">
    <property type="nucleotide sequence ID" value="NZ_CP013389.1"/>
</dbReference>
<dbReference type="SMART" id="SM00528">
    <property type="entry name" value="HNS"/>
    <property type="match status" value="1"/>
</dbReference>
<dbReference type="GO" id="GO:0003677">
    <property type="term" value="F:DNA binding"/>
    <property type="evidence" value="ECO:0007669"/>
    <property type="project" value="UniProtKB-KW"/>
</dbReference>
<accession>A0A1B4G262</accession>
<dbReference type="Pfam" id="PF00816">
    <property type="entry name" value="Histone_HNS"/>
    <property type="match status" value="1"/>
</dbReference>
<keyword evidence="3" id="KW-0963">Cytoplasm</keyword>
<proteinExistence type="inferred from homology"/>
<protein>
    <recommendedName>
        <fullName evidence="6">DNA-binding protein H-NS-like C-terminal domain-containing protein</fullName>
    </recommendedName>
</protein>
<evidence type="ECO:0000259" key="6">
    <source>
        <dbReference type="SMART" id="SM00528"/>
    </source>
</evidence>
<name>A0A1B4G262_9BURK</name>
<reference evidence="7 8" key="1">
    <citation type="submission" date="2015-12" db="EMBL/GenBank/DDBJ databases">
        <title>Diversity of Burkholderia near neighbor genomes.</title>
        <authorList>
            <person name="Sahl J."/>
            <person name="Wagner D."/>
            <person name="Keim P."/>
        </authorList>
    </citation>
    <scope>NUCLEOTIDE SEQUENCE [LARGE SCALE GENOMIC DNA]</scope>
    <source>
        <strain evidence="7 8">BDU8</strain>
    </source>
</reference>
<evidence type="ECO:0000256" key="3">
    <source>
        <dbReference type="ARBA" id="ARBA00022490"/>
    </source>
</evidence>
<evidence type="ECO:0000256" key="1">
    <source>
        <dbReference type="ARBA" id="ARBA00004453"/>
    </source>
</evidence>
<dbReference type="InterPro" id="IPR027444">
    <property type="entry name" value="H-NS_C_dom"/>
</dbReference>
<organism evidence="7 8">
    <name type="scientific">Burkholderia mayonis</name>
    <dbReference type="NCBI Taxonomy" id="1385591"/>
    <lineage>
        <taxon>Bacteria</taxon>
        <taxon>Pseudomonadati</taxon>
        <taxon>Pseudomonadota</taxon>
        <taxon>Betaproteobacteria</taxon>
        <taxon>Burkholderiales</taxon>
        <taxon>Burkholderiaceae</taxon>
        <taxon>Burkholderia</taxon>
        <taxon>pseudomallei group</taxon>
    </lineage>
</organism>
<feature type="domain" description="DNA-binding protein H-NS-like C-terminal" evidence="6">
    <location>
        <begin position="53"/>
        <end position="92"/>
    </location>
</feature>
<evidence type="ECO:0000313" key="8">
    <source>
        <dbReference type="Proteomes" id="UP000067711"/>
    </source>
</evidence>
<dbReference type="AlphaFoldDB" id="A0A1B4G262"/>
<keyword evidence="4" id="KW-0238">DNA-binding</keyword>
<feature type="region of interest" description="Disordered" evidence="5">
    <location>
        <begin position="51"/>
        <end position="97"/>
    </location>
</feature>
<comment type="similarity">
    <text evidence="2">Belongs to the histone-like protein H-NS family.</text>
</comment>
<sequence>MATYQELLAQRKVLEAEINAVKLEARNAVLAEVRRMVGEFDISAHEVYGAGRGRKRQRGEAKYRDPVTGTTWSGRGRPPAWINGKDRTHFEITPSSA</sequence>
<dbReference type="GO" id="GO:0009295">
    <property type="term" value="C:nucleoid"/>
    <property type="evidence" value="ECO:0007669"/>
    <property type="project" value="UniProtKB-SubCell"/>
</dbReference>
<evidence type="ECO:0000313" key="7">
    <source>
        <dbReference type="EMBL" id="AOJ10004.1"/>
    </source>
</evidence>
<gene>
    <name evidence="7" type="ORF">WS71_22390</name>
</gene>
<dbReference type="PANTHER" id="PTHR38097">
    <property type="match status" value="1"/>
</dbReference>
<evidence type="ECO:0000256" key="2">
    <source>
        <dbReference type="ARBA" id="ARBA00010610"/>
    </source>
</evidence>
<dbReference type="PANTHER" id="PTHR38097:SF2">
    <property type="entry name" value="DNA-BINDING PROTEIN STPA"/>
    <property type="match status" value="1"/>
</dbReference>
<dbReference type="SUPFAM" id="SSF81273">
    <property type="entry name" value="H-NS histone-like proteins"/>
    <property type="match status" value="1"/>
</dbReference>